<dbReference type="EMBL" id="MN740684">
    <property type="protein sequence ID" value="QHU07583.1"/>
    <property type="molecule type" value="Genomic_DNA"/>
</dbReference>
<accession>A0A6C0JQB6</accession>
<evidence type="ECO:0000256" key="1">
    <source>
        <dbReference type="SAM" id="Phobius"/>
    </source>
</evidence>
<feature type="transmembrane region" description="Helical" evidence="1">
    <location>
        <begin position="48"/>
        <end position="70"/>
    </location>
</feature>
<reference evidence="2" key="1">
    <citation type="journal article" date="2020" name="Nature">
        <title>Giant virus diversity and host interactions through global metagenomics.</title>
        <authorList>
            <person name="Schulz F."/>
            <person name="Roux S."/>
            <person name="Paez-Espino D."/>
            <person name="Jungbluth S."/>
            <person name="Walsh D.A."/>
            <person name="Denef V.J."/>
            <person name="McMahon K.D."/>
            <person name="Konstantinidis K.T."/>
            <person name="Eloe-Fadrosh E.A."/>
            <person name="Kyrpides N.C."/>
            <person name="Woyke T."/>
        </authorList>
    </citation>
    <scope>NUCLEOTIDE SEQUENCE</scope>
    <source>
        <strain evidence="2">GVMAG-S-1040241-154</strain>
    </source>
</reference>
<feature type="transmembrane region" description="Helical" evidence="1">
    <location>
        <begin position="7"/>
        <end position="28"/>
    </location>
</feature>
<sequence length="74" mass="8694">MYSRKYIIILIYIILILFIFLNKPSIMFDHNGNIKHFGYSNDNDMLKSLLSIEIVIPIVVILSYIIYLSIQLIT</sequence>
<keyword evidence="1" id="KW-0812">Transmembrane</keyword>
<evidence type="ECO:0000313" key="2">
    <source>
        <dbReference type="EMBL" id="QHU07583.1"/>
    </source>
</evidence>
<protein>
    <submittedName>
        <fullName evidence="2">Uncharacterized protein</fullName>
    </submittedName>
</protein>
<organism evidence="2">
    <name type="scientific">viral metagenome</name>
    <dbReference type="NCBI Taxonomy" id="1070528"/>
    <lineage>
        <taxon>unclassified sequences</taxon>
        <taxon>metagenomes</taxon>
        <taxon>organismal metagenomes</taxon>
    </lineage>
</organism>
<name>A0A6C0JQB6_9ZZZZ</name>
<dbReference type="AlphaFoldDB" id="A0A6C0JQB6"/>
<keyword evidence="1" id="KW-0472">Membrane</keyword>
<keyword evidence="1" id="KW-1133">Transmembrane helix</keyword>
<proteinExistence type="predicted"/>